<dbReference type="Pfam" id="PF03061">
    <property type="entry name" value="4HBT"/>
    <property type="match status" value="1"/>
</dbReference>
<dbReference type="SUPFAM" id="SSF54637">
    <property type="entry name" value="Thioesterase/thiol ester dehydrase-isomerase"/>
    <property type="match status" value="1"/>
</dbReference>
<evidence type="ECO:0000313" key="4">
    <source>
        <dbReference type="EMBL" id="PKI85810.1"/>
    </source>
</evidence>
<comment type="similarity">
    <text evidence="1">Belongs to the thioesterase PaaI family.</text>
</comment>
<dbReference type="InterPro" id="IPR006683">
    <property type="entry name" value="Thioestr_dom"/>
</dbReference>
<dbReference type="EMBL" id="KZ454987">
    <property type="protein sequence ID" value="PKI85810.1"/>
    <property type="molecule type" value="Genomic_DNA"/>
</dbReference>
<proteinExistence type="inferred from homology"/>
<evidence type="ECO:0000259" key="3">
    <source>
        <dbReference type="Pfam" id="PF03061"/>
    </source>
</evidence>
<dbReference type="STRING" id="2020962.A0A2N1JGY6"/>
<dbReference type="Proteomes" id="UP000232875">
    <property type="component" value="Unassembled WGS sequence"/>
</dbReference>
<feature type="domain" description="Thioesterase" evidence="3">
    <location>
        <begin position="83"/>
        <end position="163"/>
    </location>
</feature>
<gene>
    <name evidence="4" type="ORF">MVES_000520</name>
</gene>
<dbReference type="PANTHER" id="PTHR21660:SF1">
    <property type="entry name" value="ACYL-COENZYME A THIOESTERASE 13"/>
    <property type="match status" value="1"/>
</dbReference>
<dbReference type="OrthoDB" id="2831072at2759"/>
<dbReference type="Gene3D" id="3.10.129.10">
    <property type="entry name" value="Hotdog Thioesterase"/>
    <property type="match status" value="1"/>
</dbReference>
<organism evidence="4 5">
    <name type="scientific">Malassezia vespertilionis</name>
    <dbReference type="NCBI Taxonomy" id="2020962"/>
    <lineage>
        <taxon>Eukaryota</taxon>
        <taxon>Fungi</taxon>
        <taxon>Dikarya</taxon>
        <taxon>Basidiomycota</taxon>
        <taxon>Ustilaginomycotina</taxon>
        <taxon>Malasseziomycetes</taxon>
        <taxon>Malasseziales</taxon>
        <taxon>Malasseziaceae</taxon>
        <taxon>Malassezia</taxon>
    </lineage>
</organism>
<accession>A0A2N1JGY6</accession>
<dbReference type="InterPro" id="IPR029069">
    <property type="entry name" value="HotDog_dom_sf"/>
</dbReference>
<evidence type="ECO:0000256" key="1">
    <source>
        <dbReference type="ARBA" id="ARBA00008324"/>
    </source>
</evidence>
<reference evidence="4 5" key="1">
    <citation type="submission" date="2017-10" db="EMBL/GenBank/DDBJ databases">
        <title>A novel species of cold-tolerant Malassezia isolated from bats.</title>
        <authorList>
            <person name="Lorch J.M."/>
            <person name="Palmer J.M."/>
            <person name="Vanderwolf K.J."/>
            <person name="Schmidt K.Z."/>
            <person name="Verant M.L."/>
            <person name="Weller T.J."/>
            <person name="Blehert D.S."/>
        </authorList>
    </citation>
    <scope>NUCLEOTIDE SEQUENCE [LARGE SCALE GENOMIC DNA]</scope>
    <source>
        <strain evidence="4 5">NWHC:44797-103</strain>
    </source>
</reference>
<protein>
    <recommendedName>
        <fullName evidence="3">Thioesterase domain-containing protein</fullName>
    </recommendedName>
</protein>
<evidence type="ECO:0000313" key="5">
    <source>
        <dbReference type="Proteomes" id="UP000232875"/>
    </source>
</evidence>
<dbReference type="AlphaFoldDB" id="A0A2N1JGY6"/>
<sequence length="189" mass="20734">MSSVTLLSVEDVANTIEYASANMNEHGWSHEAFKSTQVRLTHLERDGVVLGSGERAKNERPKRAFNTEVRFRLVVQPHMTNSFGTMHGGCMATCIDTLSSYLIALHSSMEVGQPWLTFGVTQSLSVQYLAPGNVGKWLEFVSTPMSVGKSLAVICTDVYELEGENGGRTRRIATSQHAKVDVSGRLSKI</sequence>
<dbReference type="InterPro" id="IPR039298">
    <property type="entry name" value="ACOT13"/>
</dbReference>
<name>A0A2N1JGY6_9BASI</name>
<dbReference type="CDD" id="cd03443">
    <property type="entry name" value="PaaI_thioesterase"/>
    <property type="match status" value="1"/>
</dbReference>
<keyword evidence="5" id="KW-1185">Reference proteome</keyword>
<dbReference type="PANTHER" id="PTHR21660">
    <property type="entry name" value="THIOESTERASE SUPERFAMILY MEMBER-RELATED"/>
    <property type="match status" value="1"/>
</dbReference>
<keyword evidence="2" id="KW-0378">Hydrolase</keyword>
<evidence type="ECO:0000256" key="2">
    <source>
        <dbReference type="ARBA" id="ARBA00022801"/>
    </source>
</evidence>
<dbReference type="GO" id="GO:0047617">
    <property type="term" value="F:fatty acyl-CoA hydrolase activity"/>
    <property type="evidence" value="ECO:0007669"/>
    <property type="project" value="InterPro"/>
</dbReference>